<evidence type="ECO:0000313" key="3">
    <source>
        <dbReference type="Proteomes" id="UP000199093"/>
    </source>
</evidence>
<evidence type="ECO:0000313" key="2">
    <source>
        <dbReference type="EMBL" id="SDJ40851.1"/>
    </source>
</evidence>
<keyword evidence="1" id="KW-0732">Signal</keyword>
<proteinExistence type="predicted"/>
<organism evidence="2 3">
    <name type="scientific">Salipiger marinus</name>
    <dbReference type="NCBI Taxonomy" id="555512"/>
    <lineage>
        <taxon>Bacteria</taxon>
        <taxon>Pseudomonadati</taxon>
        <taxon>Pseudomonadota</taxon>
        <taxon>Alphaproteobacteria</taxon>
        <taxon>Rhodobacterales</taxon>
        <taxon>Roseobacteraceae</taxon>
        <taxon>Salipiger</taxon>
    </lineage>
</organism>
<sequence length="366" mass="39519">MKKLMISATALALLGLPALANDLAGKSWDEIVAQARTEGEVTWYVWHLQDALREAVKPFEAEYGIKVTIAEGTIGGHFDKVLADRMRKTGDVDVHALGFDRYEGMDLAGLYIPLHILPPDSGRAYEVTGVSGQGHAVAYWGNQSGIAYDPAKVDETDLPQNAAEFAEFWAANPGKFGFNYENGGAGPSFYTNVIVNLGGWDRADGTEDVNRLMALEPAMAFFRDNGPNYVITASNADSITRLSDGELVMVSAWEDHLAGLQQRGEVRKDLKFYVPEMGMNGGGNGVGIPLNAPHPAAAAVFVNWLASAETQSMFNATFGTVPMNAAADSSKALVSPEDRANQVAAPARPFRDSVEAYFIENVILER</sequence>
<dbReference type="PANTHER" id="PTHR42779:SF1">
    <property type="entry name" value="PROTEIN YNJB"/>
    <property type="match status" value="1"/>
</dbReference>
<dbReference type="SUPFAM" id="SSF53850">
    <property type="entry name" value="Periplasmic binding protein-like II"/>
    <property type="match status" value="1"/>
</dbReference>
<dbReference type="EMBL" id="FNEJ01000030">
    <property type="protein sequence ID" value="SDJ40851.1"/>
    <property type="molecule type" value="Genomic_DNA"/>
</dbReference>
<gene>
    <name evidence="2" type="ORF">SAMN04487993_10304</name>
</gene>
<dbReference type="OrthoDB" id="3239593at2"/>
<dbReference type="Pfam" id="PF13416">
    <property type="entry name" value="SBP_bac_8"/>
    <property type="match status" value="1"/>
</dbReference>
<dbReference type="RefSeq" id="WP_089851590.1">
    <property type="nucleotide sequence ID" value="NZ_FNEJ01000030.1"/>
</dbReference>
<dbReference type="Proteomes" id="UP000199093">
    <property type="component" value="Unassembled WGS sequence"/>
</dbReference>
<dbReference type="STRING" id="555512.SAMN04487993_10304"/>
<dbReference type="AlphaFoldDB" id="A0A1G8TH78"/>
<dbReference type="Gene3D" id="3.40.190.10">
    <property type="entry name" value="Periplasmic binding protein-like II"/>
    <property type="match status" value="2"/>
</dbReference>
<evidence type="ECO:0000256" key="1">
    <source>
        <dbReference type="SAM" id="SignalP"/>
    </source>
</evidence>
<feature type="chain" id="PRO_5011684109" evidence="1">
    <location>
        <begin position="21"/>
        <end position="366"/>
    </location>
</feature>
<accession>A0A1G8TH78</accession>
<dbReference type="InterPro" id="IPR006059">
    <property type="entry name" value="SBP"/>
</dbReference>
<protein>
    <submittedName>
        <fullName evidence="2">Putative spermidine/putrescine transport system substrate-binding protein</fullName>
    </submittedName>
</protein>
<keyword evidence="3" id="KW-1185">Reference proteome</keyword>
<reference evidence="2 3" key="1">
    <citation type="submission" date="2016-10" db="EMBL/GenBank/DDBJ databases">
        <authorList>
            <person name="de Groot N.N."/>
        </authorList>
    </citation>
    <scope>NUCLEOTIDE SEQUENCE [LARGE SCALE GENOMIC DNA]</scope>
    <source>
        <strain evidence="2 3">DSM 26424</strain>
    </source>
</reference>
<feature type="signal peptide" evidence="1">
    <location>
        <begin position="1"/>
        <end position="20"/>
    </location>
</feature>
<dbReference type="PANTHER" id="PTHR42779">
    <property type="entry name" value="PROTEIN YNJB"/>
    <property type="match status" value="1"/>
</dbReference>
<name>A0A1G8TH78_9RHOB</name>